<keyword evidence="2" id="KW-0472">Membrane</keyword>
<feature type="transmembrane region" description="Helical" evidence="2">
    <location>
        <begin position="190"/>
        <end position="209"/>
    </location>
</feature>
<feature type="transmembrane region" description="Helical" evidence="2">
    <location>
        <begin position="164"/>
        <end position="184"/>
    </location>
</feature>
<dbReference type="Pfam" id="PF07284">
    <property type="entry name" value="BCHF"/>
    <property type="match status" value="1"/>
</dbReference>
<dbReference type="GO" id="GO:0019685">
    <property type="term" value="P:photosynthesis, dark reaction"/>
    <property type="evidence" value="ECO:0007669"/>
    <property type="project" value="InterPro"/>
</dbReference>
<evidence type="ECO:0000313" key="3">
    <source>
        <dbReference type="EMBL" id="GBF56857.1"/>
    </source>
</evidence>
<name>A0A2P2E720_9PROT</name>
<comment type="caution">
    <text evidence="3">The sequence shown here is derived from an EMBL/GenBank/DDBJ whole genome shotgun (WGS) entry which is preliminary data.</text>
</comment>
<protein>
    <recommendedName>
        <fullName evidence="5">2-vinyl bacteriochlorophyllide hydratase</fullName>
    </recommendedName>
</protein>
<sequence length="248" mass="27565">MQPLHTSIKTETSHAFCEDFAAPALAHLTPAETGTGGGLFQANDLGHVCSTIDQPENFDRLAPKSETANRSKPLYTDEQRARRDASVWTLVQAILAPIQFVVFLISLGLVGYYLSTGKGYEAATISILIKTFLLYTIMITGSIWEKVVFDEWLFVEAFFWEDVFSMLVLALQTLYVAALLNGWWTPEQQVYIAVAAYATYVINAGQFLWKLRQARREVQGVSPMGGSRADDQSSSAKHTANRWAGQES</sequence>
<keyword evidence="2" id="KW-1133">Transmembrane helix</keyword>
<evidence type="ECO:0000256" key="2">
    <source>
        <dbReference type="SAM" id="Phobius"/>
    </source>
</evidence>
<proteinExistence type="predicted"/>
<feature type="transmembrane region" description="Helical" evidence="2">
    <location>
        <begin position="87"/>
        <end position="114"/>
    </location>
</feature>
<feature type="region of interest" description="Disordered" evidence="1">
    <location>
        <begin position="220"/>
        <end position="248"/>
    </location>
</feature>
<dbReference type="Proteomes" id="UP000245086">
    <property type="component" value="Unassembled WGS sequence"/>
</dbReference>
<dbReference type="OrthoDB" id="8562352at2"/>
<dbReference type="InterPro" id="IPR009905">
    <property type="entry name" value="BCHF"/>
</dbReference>
<accession>A0A2P2E720</accession>
<evidence type="ECO:0008006" key="5">
    <source>
        <dbReference type="Google" id="ProtNLM"/>
    </source>
</evidence>
<dbReference type="GO" id="GO:0016836">
    <property type="term" value="F:hydro-lyase activity"/>
    <property type="evidence" value="ECO:0007669"/>
    <property type="project" value="InterPro"/>
</dbReference>
<dbReference type="EMBL" id="BFBR01000001">
    <property type="protein sequence ID" value="GBF56857.1"/>
    <property type="molecule type" value="Genomic_DNA"/>
</dbReference>
<organism evidence="3 4">
    <name type="scientific">Candidatus Phycosocius bacilliformis</name>
    <dbReference type="NCBI Taxonomy" id="1445552"/>
    <lineage>
        <taxon>Bacteria</taxon>
        <taxon>Pseudomonadati</taxon>
        <taxon>Pseudomonadota</taxon>
        <taxon>Alphaproteobacteria</taxon>
        <taxon>Caulobacterales</taxon>
        <taxon>Caulobacterales incertae sedis</taxon>
        <taxon>Candidatus Phycosocius</taxon>
    </lineage>
</organism>
<keyword evidence="4" id="KW-1185">Reference proteome</keyword>
<gene>
    <name evidence="3" type="ORF">PbB2_00514</name>
</gene>
<dbReference type="GO" id="GO:0030494">
    <property type="term" value="P:bacteriochlorophyll biosynthetic process"/>
    <property type="evidence" value="ECO:0007669"/>
    <property type="project" value="InterPro"/>
</dbReference>
<evidence type="ECO:0000256" key="1">
    <source>
        <dbReference type="SAM" id="MobiDB-lite"/>
    </source>
</evidence>
<dbReference type="RefSeq" id="WP_108983886.1">
    <property type="nucleotide sequence ID" value="NZ_BFBR01000001.1"/>
</dbReference>
<dbReference type="NCBIfam" id="TIGR02020">
    <property type="entry name" value="BchF"/>
    <property type="match status" value="1"/>
</dbReference>
<evidence type="ECO:0000313" key="4">
    <source>
        <dbReference type="Proteomes" id="UP000245086"/>
    </source>
</evidence>
<reference evidence="3 4" key="1">
    <citation type="journal article" date="2018" name="Genome Announc.">
        <title>Draft Genome Sequence of "Candidatus Phycosocius bacilliformis," an Alphaproteobacterial Ectosymbiont of the Hydrocarbon-Producing Green Alga Botryococcus braunii.</title>
        <authorList>
            <person name="Tanabe Y."/>
            <person name="Yamaguchi H."/>
            <person name="Watanabe M.M."/>
        </authorList>
    </citation>
    <scope>NUCLEOTIDE SEQUENCE [LARGE SCALE GENOMIC DNA]</scope>
    <source>
        <strain evidence="3 4">BOTRYCO-2</strain>
    </source>
</reference>
<feature type="transmembrane region" description="Helical" evidence="2">
    <location>
        <begin position="120"/>
        <end position="144"/>
    </location>
</feature>
<keyword evidence="2" id="KW-0812">Transmembrane</keyword>
<dbReference type="AlphaFoldDB" id="A0A2P2E720"/>